<dbReference type="STRING" id="947166.A0A1D1VXA3"/>
<organism evidence="13 14">
    <name type="scientific">Ramazzottius varieornatus</name>
    <name type="common">Water bear</name>
    <name type="synonym">Tardigrade</name>
    <dbReference type="NCBI Taxonomy" id="947166"/>
    <lineage>
        <taxon>Eukaryota</taxon>
        <taxon>Metazoa</taxon>
        <taxon>Ecdysozoa</taxon>
        <taxon>Tardigrada</taxon>
        <taxon>Eutardigrada</taxon>
        <taxon>Parachela</taxon>
        <taxon>Hypsibioidea</taxon>
        <taxon>Ramazzottiidae</taxon>
        <taxon>Ramazzottius</taxon>
    </lineage>
</organism>
<gene>
    <name evidence="13" type="primary">RvY_15793-1</name>
    <name evidence="13" type="synonym">RvY_15793.1</name>
    <name evidence="13" type="ORF">RvY_15793</name>
</gene>
<dbReference type="InterPro" id="IPR017948">
    <property type="entry name" value="TGFb_CS"/>
</dbReference>
<feature type="compositionally biased region" description="Basic residues" evidence="10">
    <location>
        <begin position="295"/>
        <end position="310"/>
    </location>
</feature>
<evidence type="ECO:0000256" key="11">
    <source>
        <dbReference type="SAM" id="SignalP"/>
    </source>
</evidence>
<evidence type="ECO:0000256" key="8">
    <source>
        <dbReference type="ARBA" id="ARBA00023180"/>
    </source>
</evidence>
<evidence type="ECO:0000256" key="6">
    <source>
        <dbReference type="ARBA" id="ARBA00023030"/>
    </source>
</evidence>
<reference evidence="13 14" key="1">
    <citation type="journal article" date="2016" name="Nat. Commun.">
        <title>Extremotolerant tardigrade genome and improved radiotolerance of human cultured cells by tardigrade-unique protein.</title>
        <authorList>
            <person name="Hashimoto T."/>
            <person name="Horikawa D.D."/>
            <person name="Saito Y."/>
            <person name="Kuwahara H."/>
            <person name="Kozuka-Hata H."/>
            <person name="Shin-I T."/>
            <person name="Minakuchi Y."/>
            <person name="Ohishi K."/>
            <person name="Motoyama A."/>
            <person name="Aizu T."/>
            <person name="Enomoto A."/>
            <person name="Kondo K."/>
            <person name="Tanaka S."/>
            <person name="Hara Y."/>
            <person name="Koshikawa S."/>
            <person name="Sagara H."/>
            <person name="Miura T."/>
            <person name="Yokobori S."/>
            <person name="Miyagawa K."/>
            <person name="Suzuki Y."/>
            <person name="Kubo T."/>
            <person name="Oyama M."/>
            <person name="Kohara Y."/>
            <person name="Fujiyama A."/>
            <person name="Arakawa K."/>
            <person name="Katayama T."/>
            <person name="Toyoda A."/>
            <person name="Kunieda T."/>
        </authorList>
    </citation>
    <scope>NUCLEOTIDE SEQUENCE [LARGE SCALE GENOMIC DNA]</scope>
    <source>
        <strain evidence="13 14">YOKOZUNA-1</strain>
    </source>
</reference>
<feature type="chain" id="PRO_5008898933" description="TGF-beta family profile domain-containing protein" evidence="11">
    <location>
        <begin position="24"/>
        <end position="445"/>
    </location>
</feature>
<evidence type="ECO:0000256" key="9">
    <source>
        <dbReference type="RuleBase" id="RU000354"/>
    </source>
</evidence>
<comment type="caution">
    <text evidence="13">The sequence shown here is derived from an EMBL/GenBank/DDBJ whole genome shotgun (WGS) entry which is preliminary data.</text>
</comment>
<dbReference type="PANTHER" id="PTHR11848">
    <property type="entry name" value="TGF-BETA FAMILY"/>
    <property type="match status" value="1"/>
</dbReference>
<keyword evidence="8" id="KW-0325">Glycoprotein</keyword>
<evidence type="ECO:0000313" key="14">
    <source>
        <dbReference type="Proteomes" id="UP000186922"/>
    </source>
</evidence>
<dbReference type="OrthoDB" id="5987191at2759"/>
<accession>A0A1D1VXA3</accession>
<protein>
    <recommendedName>
        <fullName evidence="12">TGF-beta family profile domain-containing protein</fullName>
    </recommendedName>
</protein>
<dbReference type="GO" id="GO:0005615">
    <property type="term" value="C:extracellular space"/>
    <property type="evidence" value="ECO:0007669"/>
    <property type="project" value="UniProtKB-KW"/>
</dbReference>
<dbReference type="Gene3D" id="2.60.120.970">
    <property type="match status" value="1"/>
</dbReference>
<dbReference type="InterPro" id="IPR001111">
    <property type="entry name" value="TGF-b_propeptide"/>
</dbReference>
<evidence type="ECO:0000256" key="4">
    <source>
        <dbReference type="ARBA" id="ARBA00022525"/>
    </source>
</evidence>
<dbReference type="InterPro" id="IPR029034">
    <property type="entry name" value="Cystine-knot_cytokine"/>
</dbReference>
<evidence type="ECO:0000256" key="3">
    <source>
        <dbReference type="ARBA" id="ARBA00022514"/>
    </source>
</evidence>
<dbReference type="Pfam" id="PF00688">
    <property type="entry name" value="TGFb_propeptide"/>
    <property type="match status" value="1"/>
</dbReference>
<dbReference type="InterPro" id="IPR015615">
    <property type="entry name" value="TGF-beta-rel"/>
</dbReference>
<evidence type="ECO:0000256" key="2">
    <source>
        <dbReference type="ARBA" id="ARBA00006656"/>
    </source>
</evidence>
<keyword evidence="5 11" id="KW-0732">Signal</keyword>
<keyword evidence="3" id="KW-0202">Cytokine</keyword>
<dbReference type="Gene3D" id="2.10.90.10">
    <property type="entry name" value="Cystine-knot cytokines"/>
    <property type="match status" value="1"/>
</dbReference>
<dbReference type="GO" id="GO:0032502">
    <property type="term" value="P:developmental process"/>
    <property type="evidence" value="ECO:0007669"/>
    <property type="project" value="UniProtKB-ARBA"/>
</dbReference>
<comment type="similarity">
    <text evidence="2 9">Belongs to the TGF-beta family.</text>
</comment>
<dbReference type="PANTHER" id="PTHR11848:SF310">
    <property type="entry name" value="PROTEIN 60A-RELATED"/>
    <property type="match status" value="1"/>
</dbReference>
<feature type="domain" description="TGF-beta family profile" evidence="12">
    <location>
        <begin position="306"/>
        <end position="445"/>
    </location>
</feature>
<dbReference type="EMBL" id="BDGG01000012">
    <property type="protein sequence ID" value="GAV05701.1"/>
    <property type="molecule type" value="Genomic_DNA"/>
</dbReference>
<dbReference type="Proteomes" id="UP000186922">
    <property type="component" value="Unassembled WGS sequence"/>
</dbReference>
<dbReference type="SMART" id="SM00204">
    <property type="entry name" value="TGFB"/>
    <property type="match status" value="1"/>
</dbReference>
<keyword evidence="14" id="KW-1185">Reference proteome</keyword>
<evidence type="ECO:0000256" key="7">
    <source>
        <dbReference type="ARBA" id="ARBA00023157"/>
    </source>
</evidence>
<dbReference type="PROSITE" id="PS51362">
    <property type="entry name" value="TGF_BETA_2"/>
    <property type="match status" value="1"/>
</dbReference>
<comment type="subcellular location">
    <subcellularLocation>
        <location evidence="1">Secreted</location>
    </subcellularLocation>
</comment>
<proteinExistence type="inferred from homology"/>
<evidence type="ECO:0000256" key="10">
    <source>
        <dbReference type="SAM" id="MobiDB-lite"/>
    </source>
</evidence>
<evidence type="ECO:0000259" key="12">
    <source>
        <dbReference type="PROSITE" id="PS51362"/>
    </source>
</evidence>
<feature type="signal peptide" evidence="11">
    <location>
        <begin position="1"/>
        <end position="23"/>
    </location>
</feature>
<evidence type="ECO:0000256" key="1">
    <source>
        <dbReference type="ARBA" id="ARBA00004613"/>
    </source>
</evidence>
<dbReference type="GO" id="GO:0005125">
    <property type="term" value="F:cytokine activity"/>
    <property type="evidence" value="ECO:0007669"/>
    <property type="project" value="UniProtKB-KW"/>
</dbReference>
<dbReference type="CDD" id="cd13761">
    <property type="entry name" value="TGF_beta_BMP5_like"/>
    <property type="match status" value="1"/>
</dbReference>
<sequence length="445" mass="50216">MEISYFSICTACSFFILTSCVSPLEDASDASASNSNSALGGLYADNGIDQTVIVAPLPREEKKHMQEELLELLGLHSRPRPQNQETSQAAPKYMLNLYESFVDEDSGLLKVDGDKLIRVRDRTLTENNASLNSMNEADEIISFPNQVGKQHPRSRNKRFLFDLSKVPADHKVIGAEFHLFKAYSWKQPWFHNFTIFVYLITRGADLEDREMELLDQKLTYTIEKGWIIFNVTRAAELWISSAAKNYGLLIDIISGTGESLDPSDISIALKNGPEDKEGFMVAFFKQSEDEPILARRKRSSTPIKNRRKPQTSKPQNLEEHVAHNGIHRDYPFLGFDVSHSNRACKKKTLYVSFRQLGWQDWIIAPDGYPANFCGGECSFPLNAHMNATNHAIVQTLVHLFNPVQVPKALCAATKLSAITMLYFDDNSNVVLKKYREMIAKGCGCH</sequence>
<feature type="region of interest" description="Disordered" evidence="10">
    <location>
        <begin position="295"/>
        <end position="316"/>
    </location>
</feature>
<keyword evidence="7" id="KW-1015">Disulfide bond</keyword>
<keyword evidence="4" id="KW-0964">Secreted</keyword>
<dbReference type="InterPro" id="IPR001839">
    <property type="entry name" value="TGF-b_C"/>
</dbReference>
<dbReference type="PROSITE" id="PS00250">
    <property type="entry name" value="TGF_BETA_1"/>
    <property type="match status" value="1"/>
</dbReference>
<dbReference type="AlphaFoldDB" id="A0A1D1VXA3"/>
<dbReference type="Pfam" id="PF00019">
    <property type="entry name" value="TGF_beta"/>
    <property type="match status" value="1"/>
</dbReference>
<evidence type="ECO:0000256" key="5">
    <source>
        <dbReference type="ARBA" id="ARBA00022729"/>
    </source>
</evidence>
<dbReference type="FunFam" id="2.10.90.10:FF:000003">
    <property type="entry name" value="Bone morphogenetic protein 5"/>
    <property type="match status" value="1"/>
</dbReference>
<keyword evidence="6 9" id="KW-0339">Growth factor</keyword>
<evidence type="ECO:0000313" key="13">
    <source>
        <dbReference type="EMBL" id="GAV05701.1"/>
    </source>
</evidence>
<dbReference type="SUPFAM" id="SSF57501">
    <property type="entry name" value="Cystine-knot cytokines"/>
    <property type="match status" value="1"/>
</dbReference>
<dbReference type="GO" id="GO:0008083">
    <property type="term" value="F:growth factor activity"/>
    <property type="evidence" value="ECO:0007669"/>
    <property type="project" value="UniProtKB-KW"/>
</dbReference>
<name>A0A1D1VXA3_RAMVA</name>